<evidence type="ECO:0000256" key="1">
    <source>
        <dbReference type="PIRSR" id="PIRSR005902-1"/>
    </source>
</evidence>
<comment type="caution">
    <text evidence="2">The sequence shown here is derived from an EMBL/GenBank/DDBJ whole genome shotgun (WGS) entry which is preliminary data.</text>
</comment>
<dbReference type="RefSeq" id="WP_057822219.1">
    <property type="nucleotide sequence ID" value="NZ_AZEC01000017.1"/>
</dbReference>
<dbReference type="InterPro" id="IPR001130">
    <property type="entry name" value="TatD-like"/>
</dbReference>
<dbReference type="GO" id="GO:0046872">
    <property type="term" value="F:metal ion binding"/>
    <property type="evidence" value="ECO:0007669"/>
    <property type="project" value="UniProtKB-KW"/>
</dbReference>
<evidence type="ECO:0000313" key="2">
    <source>
        <dbReference type="EMBL" id="KRL09633.1"/>
    </source>
</evidence>
<dbReference type="SUPFAM" id="SSF51556">
    <property type="entry name" value="Metallo-dependent hydrolases"/>
    <property type="match status" value="1"/>
</dbReference>
<sequence length="242" mass="27370">MIDSHFHSADNLSFLTHLAATGVQGIVNSQTPAEFALLQKWQSRHPDQGITLSAGVHPWDADHLTAGKMRPILQQVPVIGEIGLDAVWTKNSLSQQRPVFVEQLAWARDWHKPVILHTKGVEHEILETIRQFPNRYYIHWYDSDQWLPEYLRLDTYFSVGPSLGLDPVVNRLAAAVPLDRLLLESDGWESIHWASRHPITTNQDYDAFMAGLLTQLAALRGLTPLALAAQLTKNLQNFLHQP</sequence>
<accession>A0A0R1MPI5</accession>
<dbReference type="AlphaFoldDB" id="A0A0R1MPI5"/>
<feature type="binding site" evidence="1">
    <location>
        <position position="186"/>
    </location>
    <ligand>
        <name>a divalent metal cation</name>
        <dbReference type="ChEBI" id="CHEBI:60240"/>
        <label>1</label>
    </ligand>
</feature>
<proteinExistence type="predicted"/>
<dbReference type="GO" id="GO:0016788">
    <property type="term" value="F:hydrolase activity, acting on ester bonds"/>
    <property type="evidence" value="ECO:0007669"/>
    <property type="project" value="InterPro"/>
</dbReference>
<keyword evidence="3" id="KW-1185">Reference proteome</keyword>
<dbReference type="PANTHER" id="PTHR46124:SF2">
    <property type="entry name" value="D-AMINOACYL-TRNA DEACYLASE"/>
    <property type="match status" value="1"/>
</dbReference>
<protein>
    <submittedName>
        <fullName evidence="2">Mg-dependent DNase TatD</fullName>
    </submittedName>
</protein>
<dbReference type="STRING" id="1423792.FD09_GL001079"/>
<dbReference type="EMBL" id="AZEC01000017">
    <property type="protein sequence ID" value="KRL09633.1"/>
    <property type="molecule type" value="Genomic_DNA"/>
</dbReference>
<dbReference type="PATRIC" id="fig|1423792.3.peg.1099"/>
<feature type="binding site" evidence="1">
    <location>
        <position position="5"/>
    </location>
    <ligand>
        <name>a divalent metal cation</name>
        <dbReference type="ChEBI" id="CHEBI:60240"/>
        <label>1</label>
    </ligand>
</feature>
<feature type="binding site" evidence="1">
    <location>
        <position position="139"/>
    </location>
    <ligand>
        <name>a divalent metal cation</name>
        <dbReference type="ChEBI" id="CHEBI:60240"/>
        <label>2</label>
    </ligand>
</feature>
<name>A0A0R1MPI5_9LACO</name>
<feature type="binding site" evidence="1">
    <location>
        <position position="81"/>
    </location>
    <ligand>
        <name>a divalent metal cation</name>
        <dbReference type="ChEBI" id="CHEBI:60240"/>
        <label>1</label>
    </ligand>
</feature>
<dbReference type="Pfam" id="PF01026">
    <property type="entry name" value="TatD_DNase"/>
    <property type="match status" value="1"/>
</dbReference>
<dbReference type="InterPro" id="IPR032466">
    <property type="entry name" value="Metal_Hydrolase"/>
</dbReference>
<keyword evidence="1" id="KW-0479">Metal-binding</keyword>
<feature type="binding site" evidence="1">
    <location>
        <position position="7"/>
    </location>
    <ligand>
        <name>a divalent metal cation</name>
        <dbReference type="ChEBI" id="CHEBI:60240"/>
        <label>1</label>
    </ligand>
</feature>
<dbReference type="PANTHER" id="PTHR46124">
    <property type="entry name" value="D-AMINOACYL-TRNA DEACYLASE"/>
    <property type="match status" value="1"/>
</dbReference>
<dbReference type="Proteomes" id="UP000051330">
    <property type="component" value="Unassembled WGS sequence"/>
</dbReference>
<dbReference type="Gene3D" id="3.20.20.140">
    <property type="entry name" value="Metal-dependent hydrolases"/>
    <property type="match status" value="1"/>
</dbReference>
<reference evidence="2 3" key="1">
    <citation type="journal article" date="2015" name="Genome Announc.">
        <title>Expanding the biotechnology potential of lactobacilli through comparative genomics of 213 strains and associated genera.</title>
        <authorList>
            <person name="Sun Z."/>
            <person name="Harris H.M."/>
            <person name="McCann A."/>
            <person name="Guo C."/>
            <person name="Argimon S."/>
            <person name="Zhang W."/>
            <person name="Yang X."/>
            <person name="Jeffery I.B."/>
            <person name="Cooney J.C."/>
            <person name="Kagawa T.F."/>
            <person name="Liu W."/>
            <person name="Song Y."/>
            <person name="Salvetti E."/>
            <person name="Wrobel A."/>
            <person name="Rasinkangas P."/>
            <person name="Parkhill J."/>
            <person name="Rea M.C."/>
            <person name="O'Sullivan O."/>
            <person name="Ritari J."/>
            <person name="Douillard F.P."/>
            <person name="Paul Ross R."/>
            <person name="Yang R."/>
            <person name="Briner A.E."/>
            <person name="Felis G.E."/>
            <person name="de Vos W.M."/>
            <person name="Barrangou R."/>
            <person name="Klaenhammer T.R."/>
            <person name="Caufield P.W."/>
            <person name="Cui Y."/>
            <person name="Zhang H."/>
            <person name="O'Toole P.W."/>
        </authorList>
    </citation>
    <scope>NUCLEOTIDE SEQUENCE [LARGE SCALE GENOMIC DNA]</scope>
    <source>
        <strain evidence="2 3">DSM 12744</strain>
    </source>
</reference>
<evidence type="ECO:0000313" key="3">
    <source>
        <dbReference type="Proteomes" id="UP000051330"/>
    </source>
</evidence>
<dbReference type="PIRSF" id="PIRSF005902">
    <property type="entry name" value="DNase_TatD"/>
    <property type="match status" value="1"/>
</dbReference>
<organism evidence="2 3">
    <name type="scientific">Schleiferilactobacillus perolens DSM 12744</name>
    <dbReference type="NCBI Taxonomy" id="1423792"/>
    <lineage>
        <taxon>Bacteria</taxon>
        <taxon>Bacillati</taxon>
        <taxon>Bacillota</taxon>
        <taxon>Bacilli</taxon>
        <taxon>Lactobacillales</taxon>
        <taxon>Lactobacillaceae</taxon>
        <taxon>Schleiferilactobacillus</taxon>
    </lineage>
</organism>
<feature type="binding site" evidence="1">
    <location>
        <position position="117"/>
    </location>
    <ligand>
        <name>a divalent metal cation</name>
        <dbReference type="ChEBI" id="CHEBI:60240"/>
        <label>2</label>
    </ligand>
</feature>
<gene>
    <name evidence="2" type="ORF">FD09_GL001079</name>
</gene>